<dbReference type="WBParaSite" id="PSAMB.scaffold927size38496.g9678.t1">
    <property type="protein sequence ID" value="PSAMB.scaffold927size38496.g9678.t1"/>
    <property type="gene ID" value="PSAMB.scaffold927size38496.g9678"/>
</dbReference>
<sequence length="104" mass="12146">MDELKQTAIEDHYADLIKSMNPQLVMDNLRAGLLSSAEKETVEESHSTRRDRNRELISILFRKREDLKPFEGFVQALQKTDANHEIMAKVILKTYVCLDVRSRR</sequence>
<reference evidence="3" key="1">
    <citation type="submission" date="2022-11" db="UniProtKB">
        <authorList>
            <consortium name="WormBaseParasite"/>
        </authorList>
    </citation>
    <scope>IDENTIFICATION</scope>
</reference>
<dbReference type="InterPro" id="IPR011029">
    <property type="entry name" value="DEATH-like_dom_sf"/>
</dbReference>
<dbReference type="SUPFAM" id="SSF47986">
    <property type="entry name" value="DEATH domain"/>
    <property type="match status" value="1"/>
</dbReference>
<dbReference type="Gene3D" id="1.10.533.10">
    <property type="entry name" value="Death Domain, Fas"/>
    <property type="match status" value="1"/>
</dbReference>
<dbReference type="CDD" id="cd01671">
    <property type="entry name" value="CARD"/>
    <property type="match status" value="1"/>
</dbReference>
<name>A0A914XL10_9BILA</name>
<feature type="domain" description="CARD" evidence="1">
    <location>
        <begin position="1"/>
        <end position="81"/>
    </location>
</feature>
<dbReference type="AlphaFoldDB" id="A0A914XL10"/>
<organism evidence="2 3">
    <name type="scientific">Plectus sambesii</name>
    <dbReference type="NCBI Taxonomy" id="2011161"/>
    <lineage>
        <taxon>Eukaryota</taxon>
        <taxon>Metazoa</taxon>
        <taxon>Ecdysozoa</taxon>
        <taxon>Nematoda</taxon>
        <taxon>Chromadorea</taxon>
        <taxon>Plectida</taxon>
        <taxon>Plectina</taxon>
        <taxon>Plectoidea</taxon>
        <taxon>Plectidae</taxon>
        <taxon>Plectus</taxon>
    </lineage>
</organism>
<dbReference type="Pfam" id="PF00619">
    <property type="entry name" value="CARD"/>
    <property type="match status" value="1"/>
</dbReference>
<proteinExistence type="predicted"/>
<evidence type="ECO:0000313" key="3">
    <source>
        <dbReference type="WBParaSite" id="PSAMB.scaffold927size38496.g9678.t1"/>
    </source>
</evidence>
<dbReference type="Proteomes" id="UP000887566">
    <property type="component" value="Unplaced"/>
</dbReference>
<accession>A0A914XL10</accession>
<dbReference type="InterPro" id="IPR001315">
    <property type="entry name" value="CARD"/>
</dbReference>
<keyword evidence="2" id="KW-1185">Reference proteome</keyword>
<dbReference type="GO" id="GO:0042981">
    <property type="term" value="P:regulation of apoptotic process"/>
    <property type="evidence" value="ECO:0007669"/>
    <property type="project" value="InterPro"/>
</dbReference>
<evidence type="ECO:0000259" key="1">
    <source>
        <dbReference type="PROSITE" id="PS50209"/>
    </source>
</evidence>
<dbReference type="PROSITE" id="PS50209">
    <property type="entry name" value="CARD"/>
    <property type="match status" value="1"/>
</dbReference>
<protein>
    <submittedName>
        <fullName evidence="3">CARD domain-containing protein</fullName>
    </submittedName>
</protein>
<evidence type="ECO:0000313" key="2">
    <source>
        <dbReference type="Proteomes" id="UP000887566"/>
    </source>
</evidence>